<protein>
    <submittedName>
        <fullName evidence="1">Uncharacterized protein</fullName>
    </submittedName>
</protein>
<sequence length="44" mass="5081">MKRVTKSIKINPELWREIKIHVAKIDTDISSFVESAIKKALKSK</sequence>
<evidence type="ECO:0000313" key="1">
    <source>
        <dbReference type="EMBL" id="KKM68971.1"/>
    </source>
</evidence>
<dbReference type="InterPro" id="IPR013321">
    <property type="entry name" value="Arc_rbn_hlx_hlx"/>
</dbReference>
<proteinExistence type="predicted"/>
<dbReference type="GO" id="GO:0006355">
    <property type="term" value="P:regulation of DNA-templated transcription"/>
    <property type="evidence" value="ECO:0007669"/>
    <property type="project" value="InterPro"/>
</dbReference>
<comment type="caution">
    <text evidence="1">The sequence shown here is derived from an EMBL/GenBank/DDBJ whole genome shotgun (WGS) entry which is preliminary data.</text>
</comment>
<dbReference type="EMBL" id="LAZR01010073">
    <property type="protein sequence ID" value="KKM68971.1"/>
    <property type="molecule type" value="Genomic_DNA"/>
</dbReference>
<organism evidence="1">
    <name type="scientific">marine sediment metagenome</name>
    <dbReference type="NCBI Taxonomy" id="412755"/>
    <lineage>
        <taxon>unclassified sequences</taxon>
        <taxon>metagenomes</taxon>
        <taxon>ecological metagenomes</taxon>
    </lineage>
</organism>
<gene>
    <name evidence="1" type="ORF">LCGC14_1455590</name>
</gene>
<accession>A0A0F9K2T2</accession>
<dbReference type="AlphaFoldDB" id="A0A0F9K2T2"/>
<dbReference type="Gene3D" id="1.10.1220.10">
    <property type="entry name" value="Met repressor-like"/>
    <property type="match status" value="1"/>
</dbReference>
<name>A0A0F9K2T2_9ZZZZ</name>
<reference evidence="1" key="1">
    <citation type="journal article" date="2015" name="Nature">
        <title>Complex archaea that bridge the gap between prokaryotes and eukaryotes.</title>
        <authorList>
            <person name="Spang A."/>
            <person name="Saw J.H."/>
            <person name="Jorgensen S.L."/>
            <person name="Zaremba-Niedzwiedzka K."/>
            <person name="Martijn J."/>
            <person name="Lind A.E."/>
            <person name="van Eijk R."/>
            <person name="Schleper C."/>
            <person name="Guy L."/>
            <person name="Ettema T.J."/>
        </authorList>
    </citation>
    <scope>NUCLEOTIDE SEQUENCE</scope>
</reference>